<dbReference type="SUPFAM" id="SSF82171">
    <property type="entry name" value="DPP6 N-terminal domain-like"/>
    <property type="match status" value="1"/>
</dbReference>
<dbReference type="Gene3D" id="2.120.10.30">
    <property type="entry name" value="TolB, C-terminal domain"/>
    <property type="match status" value="1"/>
</dbReference>
<organism evidence="3 4">
    <name type="scientific">Mycobacterium adipatum</name>
    <dbReference type="NCBI Taxonomy" id="1682113"/>
    <lineage>
        <taxon>Bacteria</taxon>
        <taxon>Bacillati</taxon>
        <taxon>Actinomycetota</taxon>
        <taxon>Actinomycetes</taxon>
        <taxon>Mycobacteriales</taxon>
        <taxon>Mycobacteriaceae</taxon>
        <taxon>Mycobacterium</taxon>
    </lineage>
</organism>
<dbReference type="InterPro" id="IPR011042">
    <property type="entry name" value="6-blade_b-propeller_TolB-like"/>
</dbReference>
<keyword evidence="2" id="KW-0732">Signal</keyword>
<feature type="signal peptide" evidence="2">
    <location>
        <begin position="1"/>
        <end position="18"/>
    </location>
</feature>
<dbReference type="PANTHER" id="PTHR36842">
    <property type="entry name" value="PROTEIN TOLB HOMOLOG"/>
    <property type="match status" value="1"/>
</dbReference>
<protein>
    <submittedName>
        <fullName evidence="3">Uncharacterized protein</fullName>
    </submittedName>
</protein>
<dbReference type="STRING" id="1682113.A7U43_19240"/>
<name>A0A172UQ65_9MYCO</name>
<dbReference type="KEGG" id="madi:A7U43_19240"/>
<reference evidence="3 4" key="1">
    <citation type="submission" date="2016-05" db="EMBL/GenBank/DDBJ databases">
        <title>Complete genome sequence of a phthalic acid esters degrading Mycobacterium sp. YC-RL4.</title>
        <authorList>
            <person name="Ren L."/>
            <person name="Fan S."/>
            <person name="Ruth N."/>
            <person name="Jia Y."/>
            <person name="Wang J."/>
            <person name="Qiao C."/>
        </authorList>
    </citation>
    <scope>NUCLEOTIDE SEQUENCE [LARGE SCALE GENOMIC DNA]</scope>
    <source>
        <strain evidence="3 4">YC-RL4</strain>
    </source>
</reference>
<dbReference type="OrthoDB" id="9808778at2"/>
<feature type="chain" id="PRO_5039076892" evidence="2">
    <location>
        <begin position="19"/>
        <end position="624"/>
    </location>
</feature>
<evidence type="ECO:0000256" key="1">
    <source>
        <dbReference type="SAM" id="MobiDB-lite"/>
    </source>
</evidence>
<accession>A0A172UQ65</accession>
<proteinExistence type="predicted"/>
<dbReference type="AlphaFoldDB" id="A0A172UQ65"/>
<evidence type="ECO:0000256" key="2">
    <source>
        <dbReference type="SAM" id="SignalP"/>
    </source>
</evidence>
<dbReference type="PANTHER" id="PTHR36842:SF1">
    <property type="entry name" value="PROTEIN TOLB"/>
    <property type="match status" value="1"/>
</dbReference>
<evidence type="ECO:0000313" key="3">
    <source>
        <dbReference type="EMBL" id="ANE81136.1"/>
    </source>
</evidence>
<dbReference type="RefSeq" id="WP_067998467.1">
    <property type="nucleotide sequence ID" value="NZ_CP015596.1"/>
</dbReference>
<evidence type="ECO:0000313" key="4">
    <source>
        <dbReference type="Proteomes" id="UP000077143"/>
    </source>
</evidence>
<gene>
    <name evidence="3" type="ORF">A7U43_19240</name>
</gene>
<dbReference type="Proteomes" id="UP000077143">
    <property type="component" value="Chromosome"/>
</dbReference>
<dbReference type="EMBL" id="CP015596">
    <property type="protein sequence ID" value="ANE81136.1"/>
    <property type="molecule type" value="Genomic_DNA"/>
</dbReference>
<keyword evidence="4" id="KW-1185">Reference proteome</keyword>
<feature type="region of interest" description="Disordered" evidence="1">
    <location>
        <begin position="374"/>
        <end position="398"/>
    </location>
</feature>
<sequence length="624" mass="66412">MRLVSCLSAGLTVITVTAAVLVSSPTGVADPQTSAGPALEPFVVEKVIDFDFPSGVSQGNAAEITPDGEHLIVEIDTDGGSQVAITDLAGDQYRCVTCGVAKSATKVTALEDGKRIWFAEGSSGGTGKFTYTMLECSPSIYDCNDRKSTPVKFPSGGSLLGGQNREAKPDPYGEYVTWNEVSPIEGTRMSIAKLVRGRDTFDLVEQRVFSPAWDKKSDYAADLVDAARFYEGASWHNGGRTLKYQATSTGLNYDIYLLDTASGQRRQLTNDIDYNEQGEIAPDGRTTYFTSARGLDRMTVFTQLVRPPLIDSASFGQIGRVGLWNNRRCMNEPWVMNTAVGQQQGGYSGQPVIIDPAWTIRGWSWFADSTRAVVTEQQKPSGSGSGGDPNTPRRTSILHFPTRTPTLPQPPVHQNAEQMAQWSVPVKDFNPFMGRPMPARLLKGKSAGSALLSYVGTYASGTFSVVYKNYSDDGETFIDGFEKMVVAAAPIAATWSADLKSRGVRKGHLRGLVVVGPDNFYKGKVESVINGRELAGIPTQASCPPASQPKLVVAAGSGEGQVRVTATVPGDGQARAVRGAVVSTGGATATTDERGIAVLDLAPGASVTAEAGGFHTATYTVTGN</sequence>